<dbReference type="InterPro" id="IPR036162">
    <property type="entry name" value="Resolvase-like_N_sf"/>
</dbReference>
<evidence type="ECO:0000256" key="1">
    <source>
        <dbReference type="ARBA" id="ARBA00023125"/>
    </source>
</evidence>
<dbReference type="eggNOG" id="COG1961">
    <property type="taxonomic scope" value="Bacteria"/>
</dbReference>
<name>C1CX48_DEIDV</name>
<dbReference type="Pfam" id="PF00239">
    <property type="entry name" value="Resolvase"/>
    <property type="match status" value="1"/>
</dbReference>
<dbReference type="PANTHER" id="PTHR30461">
    <property type="entry name" value="DNA-INVERTASE FROM LAMBDOID PROPHAGE"/>
    <property type="match status" value="1"/>
</dbReference>
<dbReference type="OrthoDB" id="2290206at2"/>
<dbReference type="PaxDb" id="546414-Deide_17826"/>
<protein>
    <submittedName>
        <fullName evidence="4">Putative resolvase, N terminal domain (Putative serine recombinase family, catalytic domain)</fullName>
    </submittedName>
</protein>
<dbReference type="GO" id="GO:0000150">
    <property type="term" value="F:DNA strand exchange activity"/>
    <property type="evidence" value="ECO:0007669"/>
    <property type="project" value="InterPro"/>
</dbReference>
<evidence type="ECO:0000313" key="5">
    <source>
        <dbReference type="Proteomes" id="UP000002208"/>
    </source>
</evidence>
<dbReference type="EMBL" id="CP001114">
    <property type="protein sequence ID" value="ACO46765.1"/>
    <property type="molecule type" value="Genomic_DNA"/>
</dbReference>
<evidence type="ECO:0000313" key="4">
    <source>
        <dbReference type="EMBL" id="ACO46765.1"/>
    </source>
</evidence>
<keyword evidence="2" id="KW-0233">DNA recombination</keyword>
<dbReference type="Gene3D" id="3.40.50.1390">
    <property type="entry name" value="Resolvase, N-terminal catalytic domain"/>
    <property type="match status" value="1"/>
</dbReference>
<feature type="domain" description="Resolvase/invertase-type recombinase catalytic" evidence="3">
    <location>
        <begin position="11"/>
        <end position="149"/>
    </location>
</feature>
<reference evidence="4 5" key="1">
    <citation type="journal article" date="2009" name="PLoS Genet.">
        <title>Alliance of proteomics and genomics to unravel the specificities of Sahara bacterium Deinococcus deserti.</title>
        <authorList>
            <person name="de Groot A."/>
            <person name="Dulermo R."/>
            <person name="Ortet P."/>
            <person name="Blanchard L."/>
            <person name="Guerin P."/>
            <person name="Fernandez B."/>
            <person name="Vacherie B."/>
            <person name="Dossat C."/>
            <person name="Jolivet E."/>
            <person name="Siguier P."/>
            <person name="Chandler M."/>
            <person name="Barakat M."/>
            <person name="Dedieu A."/>
            <person name="Barbe V."/>
            <person name="Heulin T."/>
            <person name="Sommer S."/>
            <person name="Achouak W."/>
            <person name="Armengaud J."/>
        </authorList>
    </citation>
    <scope>NUCLEOTIDE SEQUENCE [LARGE SCALE GENOMIC DNA]</scope>
    <source>
        <strain evidence="5">DSM 17065 / CIP 109153 / LMG 22923 / VCD115</strain>
    </source>
</reference>
<dbReference type="SUPFAM" id="SSF53041">
    <property type="entry name" value="Resolvase-like"/>
    <property type="match status" value="1"/>
</dbReference>
<evidence type="ECO:0000259" key="3">
    <source>
        <dbReference type="SMART" id="SM00857"/>
    </source>
</evidence>
<dbReference type="STRING" id="546414.Deide_17826"/>
<dbReference type="InterPro" id="IPR011109">
    <property type="entry name" value="DNA_bind_recombinase_dom"/>
</dbReference>
<dbReference type="Proteomes" id="UP000002208">
    <property type="component" value="Chromosome"/>
</dbReference>
<dbReference type="SMART" id="SM00857">
    <property type="entry name" value="Resolvase"/>
    <property type="match status" value="1"/>
</dbReference>
<organism evidence="4 5">
    <name type="scientific">Deinococcus deserti (strain DSM 17065 / CIP 109153 / LMG 22923 / VCD115)</name>
    <dbReference type="NCBI Taxonomy" id="546414"/>
    <lineage>
        <taxon>Bacteria</taxon>
        <taxon>Thermotogati</taxon>
        <taxon>Deinococcota</taxon>
        <taxon>Deinococci</taxon>
        <taxon>Deinococcales</taxon>
        <taxon>Deinococcaceae</taxon>
        <taxon>Deinococcus</taxon>
    </lineage>
</organism>
<keyword evidence="5" id="KW-1185">Reference proteome</keyword>
<accession>C1CX48</accession>
<dbReference type="GO" id="GO:0003677">
    <property type="term" value="F:DNA binding"/>
    <property type="evidence" value="ECO:0007669"/>
    <property type="project" value="UniProtKB-KW"/>
</dbReference>
<dbReference type="RefSeq" id="WP_012693887.1">
    <property type="nucleotide sequence ID" value="NC_012526.1"/>
</dbReference>
<dbReference type="HOGENOM" id="CLU_010686_0_1_0"/>
<dbReference type="PANTHER" id="PTHR30461:SF2">
    <property type="entry name" value="SERINE RECOMBINASE PINE-RELATED"/>
    <property type="match status" value="1"/>
</dbReference>
<proteinExistence type="predicted"/>
<gene>
    <name evidence="4" type="ordered locus">Deide_17826</name>
</gene>
<dbReference type="Pfam" id="PF07508">
    <property type="entry name" value="Recombinase"/>
    <property type="match status" value="1"/>
</dbReference>
<dbReference type="AlphaFoldDB" id="C1CX48"/>
<dbReference type="InterPro" id="IPR006119">
    <property type="entry name" value="Resolv_N"/>
</dbReference>
<evidence type="ECO:0000256" key="2">
    <source>
        <dbReference type="ARBA" id="ARBA00023172"/>
    </source>
</evidence>
<sequence length="227" mass="25310">MTVHRPQEQKTIAYYRVSTQKQGQSGLGLEAQQACIERHVQSHDLTLIATYTEVETGTSKRQRTEISRAIAHAKAENAVLLIAKLDRLSRNLHFVTGLLESGVQFVACDMPHANTLTIQLLAVMAEHEAKATSQRTKEALAAAKSRGTKLGSPRPMTEETRALGRAILRQEAREGYANVRGYIETLRENGMALRAIADRLNGEGFRTRQGKDWTAVQVTRVLQRYSE</sequence>
<dbReference type="CDD" id="cd00338">
    <property type="entry name" value="Ser_Recombinase"/>
    <property type="match status" value="1"/>
</dbReference>
<keyword evidence="1" id="KW-0238">DNA-binding</keyword>
<dbReference type="KEGG" id="ddr:Deide_17826"/>
<dbReference type="InterPro" id="IPR050639">
    <property type="entry name" value="SSR_resolvase"/>
</dbReference>